<dbReference type="Pfam" id="PF04333">
    <property type="entry name" value="MlaA"/>
    <property type="match status" value="1"/>
</dbReference>
<accession>A0A858Q8A5</accession>
<dbReference type="InterPro" id="IPR007428">
    <property type="entry name" value="MlaA"/>
</dbReference>
<evidence type="ECO:0000313" key="5">
    <source>
        <dbReference type="EMBL" id="QJD29936.1"/>
    </source>
</evidence>
<dbReference type="AlphaFoldDB" id="A0A858Q8A5"/>
<organism evidence="5 6">
    <name type="scientific">Methylococcus geothermalis</name>
    <dbReference type="NCBI Taxonomy" id="2681310"/>
    <lineage>
        <taxon>Bacteria</taxon>
        <taxon>Pseudomonadati</taxon>
        <taxon>Pseudomonadota</taxon>
        <taxon>Gammaproteobacteria</taxon>
        <taxon>Methylococcales</taxon>
        <taxon>Methylococcaceae</taxon>
        <taxon>Methylococcus</taxon>
    </lineage>
</organism>
<evidence type="ECO:0000256" key="1">
    <source>
        <dbReference type="ARBA" id="ARBA00010634"/>
    </source>
</evidence>
<evidence type="ECO:0000256" key="3">
    <source>
        <dbReference type="SAM" id="MobiDB-lite"/>
    </source>
</evidence>
<feature type="chain" id="PRO_5032914423" evidence="4">
    <location>
        <begin position="22"/>
        <end position="287"/>
    </location>
</feature>
<sequence>MDNSRIMPGRLVLVFMAVAGAAGCASDTVKQETASAGTPPTHSDSRDPWEGWNRGAQSFNDGLDDYFLKPVAKGYQWAAPKFVDKGVTNFFSNVDDVSVIANDLLQFKLVQTGQDLGRLIVNSTIGMAGFIDVADKLDLPKHYEDFDQTLATWGVPAGPYLVLPVIGPGSPRGVVGFAGDTAANPINYITPASIPWGAGAGRYVDIRADMLSATKIADEASVDRYEFIRNAYFQQRNYLIHDGNPPLEEDFGGGEGIEMEFELQGVEDRATEAREKEGKDEAKPASP</sequence>
<dbReference type="RefSeq" id="WP_169603217.1">
    <property type="nucleotide sequence ID" value="NZ_CP046565.1"/>
</dbReference>
<keyword evidence="6" id="KW-1185">Reference proteome</keyword>
<dbReference type="PROSITE" id="PS51257">
    <property type="entry name" value="PROKAR_LIPOPROTEIN"/>
    <property type="match status" value="1"/>
</dbReference>
<evidence type="ECO:0000313" key="6">
    <source>
        <dbReference type="Proteomes" id="UP000503004"/>
    </source>
</evidence>
<feature type="region of interest" description="Disordered" evidence="3">
    <location>
        <begin position="30"/>
        <end position="54"/>
    </location>
</feature>
<gene>
    <name evidence="5" type="ORF">GNH96_08075</name>
</gene>
<feature type="signal peptide" evidence="4">
    <location>
        <begin position="1"/>
        <end position="21"/>
    </location>
</feature>
<evidence type="ECO:0000256" key="4">
    <source>
        <dbReference type="SAM" id="SignalP"/>
    </source>
</evidence>
<evidence type="ECO:0000256" key="2">
    <source>
        <dbReference type="ARBA" id="ARBA00022729"/>
    </source>
</evidence>
<feature type="compositionally biased region" description="Polar residues" evidence="3">
    <location>
        <begin position="31"/>
        <end position="42"/>
    </location>
</feature>
<dbReference type="Proteomes" id="UP000503004">
    <property type="component" value="Chromosome"/>
</dbReference>
<dbReference type="PRINTS" id="PR01805">
    <property type="entry name" value="VACJLIPOPROT"/>
</dbReference>
<keyword evidence="5" id="KW-0449">Lipoprotein</keyword>
<dbReference type="PANTHER" id="PTHR30035">
    <property type="entry name" value="LIPOPROTEIN VACJ-RELATED"/>
    <property type="match status" value="1"/>
</dbReference>
<reference evidence="6" key="1">
    <citation type="submission" date="2019-12" db="EMBL/GenBank/DDBJ databases">
        <authorList>
            <person name="Awala S.I."/>
            <person name="Rhee S.K."/>
        </authorList>
    </citation>
    <scope>NUCLEOTIDE SEQUENCE [LARGE SCALE GENOMIC DNA]</scope>
    <source>
        <strain evidence="6">IM1</strain>
    </source>
</reference>
<dbReference type="GO" id="GO:0120010">
    <property type="term" value="P:intermembrane phospholipid transfer"/>
    <property type="evidence" value="ECO:0007669"/>
    <property type="project" value="TreeGrafter"/>
</dbReference>
<dbReference type="PANTHER" id="PTHR30035:SF3">
    <property type="entry name" value="INTERMEMBRANE PHOSPHOLIPID TRANSPORT SYSTEM LIPOPROTEIN MLAA"/>
    <property type="match status" value="1"/>
</dbReference>
<dbReference type="KEGG" id="metu:GNH96_08075"/>
<dbReference type="GO" id="GO:0016020">
    <property type="term" value="C:membrane"/>
    <property type="evidence" value="ECO:0007669"/>
    <property type="project" value="InterPro"/>
</dbReference>
<comment type="similarity">
    <text evidence="1">Belongs to the MlaA family.</text>
</comment>
<keyword evidence="2 4" id="KW-0732">Signal</keyword>
<dbReference type="EMBL" id="CP046565">
    <property type="protein sequence ID" value="QJD29936.1"/>
    <property type="molecule type" value="Genomic_DNA"/>
</dbReference>
<feature type="region of interest" description="Disordered" evidence="3">
    <location>
        <begin position="266"/>
        <end position="287"/>
    </location>
</feature>
<proteinExistence type="inferred from homology"/>
<protein>
    <submittedName>
        <fullName evidence="5">VacJ family lipoprotein</fullName>
    </submittedName>
</protein>
<name>A0A858Q8A5_9GAMM</name>